<name>A0A118DN90_9BURK</name>
<gene>
    <name evidence="3" type="ORF">WS67_17405</name>
</gene>
<dbReference type="InterPro" id="IPR018643">
    <property type="entry name" value="DUF2069_membrane"/>
</dbReference>
<dbReference type="EMBL" id="LOWA01000036">
    <property type="protein sequence ID" value="KVE26134.1"/>
    <property type="molecule type" value="Genomic_DNA"/>
</dbReference>
<feature type="compositionally biased region" description="Pro residues" evidence="1">
    <location>
        <begin position="136"/>
        <end position="147"/>
    </location>
</feature>
<reference evidence="3 4" key="1">
    <citation type="submission" date="2015-11" db="EMBL/GenBank/DDBJ databases">
        <title>Expanding the genomic diversity of Burkholderia species for the development of highly accurate diagnostics.</title>
        <authorList>
            <person name="Sahl J."/>
            <person name="Keim P."/>
            <person name="Wagner D."/>
        </authorList>
    </citation>
    <scope>NUCLEOTIDE SEQUENCE [LARGE SCALE GENOMIC DNA]</scope>
    <source>
        <strain evidence="3 4">TSV85</strain>
    </source>
</reference>
<evidence type="ECO:0000256" key="2">
    <source>
        <dbReference type="SAM" id="Phobius"/>
    </source>
</evidence>
<feature type="transmembrane region" description="Helical" evidence="2">
    <location>
        <begin position="94"/>
        <end position="114"/>
    </location>
</feature>
<keyword evidence="2" id="KW-0812">Transmembrane</keyword>
<keyword evidence="2" id="KW-0472">Membrane</keyword>
<keyword evidence="2" id="KW-1133">Transmembrane helix</keyword>
<evidence type="ECO:0000256" key="1">
    <source>
        <dbReference type="SAM" id="MobiDB-lite"/>
    </source>
</evidence>
<dbReference type="OrthoDB" id="9181360at2"/>
<dbReference type="AlphaFoldDB" id="A0A118DN90"/>
<accession>A0A118DN90</accession>
<dbReference type="Pfam" id="PF09842">
    <property type="entry name" value="DUF2069"/>
    <property type="match status" value="1"/>
</dbReference>
<evidence type="ECO:0000313" key="4">
    <source>
        <dbReference type="Proteomes" id="UP000062788"/>
    </source>
</evidence>
<proteinExistence type="predicted"/>
<feature type="region of interest" description="Disordered" evidence="1">
    <location>
        <begin position="125"/>
        <end position="147"/>
    </location>
</feature>
<sequence>MSARAAAANPRAARAAALCAALLIVLCVAWETWLAPLRPGGSALMLKAVPLALALPGVWRRNVYTLQWASMLILIYLAEGIVRGMTDAGLSARLGWAEAALALGFFGAALAYVAPFKRVAKQAAKQAADPAARPAAPQPPAPRRPRS</sequence>
<comment type="caution">
    <text evidence="3">The sequence shown here is derived from an EMBL/GenBank/DDBJ whole genome shotgun (WGS) entry which is preliminary data.</text>
</comment>
<dbReference type="Proteomes" id="UP000062788">
    <property type="component" value="Unassembled WGS sequence"/>
</dbReference>
<feature type="compositionally biased region" description="Low complexity" evidence="1">
    <location>
        <begin position="125"/>
        <end position="135"/>
    </location>
</feature>
<evidence type="ECO:0000313" key="3">
    <source>
        <dbReference type="EMBL" id="KVE26134.1"/>
    </source>
</evidence>
<organism evidence="3 4">
    <name type="scientific">Burkholderia singularis</name>
    <dbReference type="NCBI Taxonomy" id="1503053"/>
    <lineage>
        <taxon>Bacteria</taxon>
        <taxon>Pseudomonadati</taxon>
        <taxon>Pseudomonadota</taxon>
        <taxon>Betaproteobacteria</taxon>
        <taxon>Burkholderiales</taxon>
        <taxon>Burkholderiaceae</taxon>
        <taxon>Burkholderia</taxon>
        <taxon>pseudomallei group</taxon>
    </lineage>
</organism>
<evidence type="ECO:0008006" key="5">
    <source>
        <dbReference type="Google" id="ProtNLM"/>
    </source>
</evidence>
<keyword evidence="4" id="KW-1185">Reference proteome</keyword>
<dbReference type="RefSeq" id="WP_059518599.1">
    <property type="nucleotide sequence ID" value="NZ_CP013448.1"/>
</dbReference>
<protein>
    <recommendedName>
        <fullName evidence="5">Transmembrane protein</fullName>
    </recommendedName>
</protein>